<name>A0A4Q2DFS8_9AGAR</name>
<protein>
    <recommendedName>
        <fullName evidence="3">F-box domain-containing protein</fullName>
    </recommendedName>
</protein>
<comment type="caution">
    <text evidence="1">The sequence shown here is derived from an EMBL/GenBank/DDBJ whole genome shotgun (WGS) entry which is preliminary data.</text>
</comment>
<reference evidence="1 2" key="1">
    <citation type="submission" date="2019-01" db="EMBL/GenBank/DDBJ databases">
        <title>Draft genome sequence of Psathyrella aberdarensis IHI B618.</title>
        <authorList>
            <person name="Buettner E."/>
            <person name="Kellner H."/>
        </authorList>
    </citation>
    <scope>NUCLEOTIDE SEQUENCE [LARGE SCALE GENOMIC DNA]</scope>
    <source>
        <strain evidence="1 2">IHI B618</strain>
    </source>
</reference>
<accession>A0A4Q2DFS8</accession>
<dbReference type="Proteomes" id="UP000290288">
    <property type="component" value="Unassembled WGS sequence"/>
</dbReference>
<dbReference type="SUPFAM" id="SSF52047">
    <property type="entry name" value="RNI-like"/>
    <property type="match status" value="1"/>
</dbReference>
<sequence>CFLKMVDTLNTFAPNAESRPFDTIQSLTLDFTVLWEEPTLPSESAFHSIPTSITSLELSLPAHNDAFGSSYTQSAPLHLPPQLLRKLTSFSICCDWNGGLQFMTALPHCVNVENLTIDLNDNVGWWYNYDPFIQRFRTGGLLLPKLRTLSLKRASPASDGIIELLKTPSLEALNIHFSASYDHLEDYDFAPVLHKFLNNRSQCAATFRSLRLECLGLTGIDFQTLLLGLPTITHLVLDQVDIWFSDHEVLFHLTAKDQKILPNLESLKIMGLTPEWAEDSTRLAEFLSARRNYIYANVEKDSVIFVEPPDSLKELVLNFRRTKRFESHDLDNDTLVKSFRQDCRVLFNIGALLFQ</sequence>
<dbReference type="EMBL" id="SDEE01000311">
    <property type="protein sequence ID" value="RXW17806.1"/>
    <property type="molecule type" value="Genomic_DNA"/>
</dbReference>
<gene>
    <name evidence="1" type="ORF">EST38_g8044</name>
</gene>
<dbReference type="AlphaFoldDB" id="A0A4Q2DFS8"/>
<proteinExistence type="predicted"/>
<keyword evidence="2" id="KW-1185">Reference proteome</keyword>
<dbReference type="OrthoDB" id="10294023at2759"/>
<dbReference type="Gene3D" id="3.80.10.10">
    <property type="entry name" value="Ribonuclease Inhibitor"/>
    <property type="match status" value="1"/>
</dbReference>
<evidence type="ECO:0000313" key="1">
    <source>
        <dbReference type="EMBL" id="RXW17806.1"/>
    </source>
</evidence>
<evidence type="ECO:0000313" key="2">
    <source>
        <dbReference type="Proteomes" id="UP000290288"/>
    </source>
</evidence>
<organism evidence="1 2">
    <name type="scientific">Candolleomyces aberdarensis</name>
    <dbReference type="NCBI Taxonomy" id="2316362"/>
    <lineage>
        <taxon>Eukaryota</taxon>
        <taxon>Fungi</taxon>
        <taxon>Dikarya</taxon>
        <taxon>Basidiomycota</taxon>
        <taxon>Agaricomycotina</taxon>
        <taxon>Agaricomycetes</taxon>
        <taxon>Agaricomycetidae</taxon>
        <taxon>Agaricales</taxon>
        <taxon>Agaricineae</taxon>
        <taxon>Psathyrellaceae</taxon>
        <taxon>Candolleomyces</taxon>
    </lineage>
</organism>
<evidence type="ECO:0008006" key="3">
    <source>
        <dbReference type="Google" id="ProtNLM"/>
    </source>
</evidence>
<feature type="non-terminal residue" evidence="1">
    <location>
        <position position="1"/>
    </location>
</feature>
<dbReference type="InterPro" id="IPR032675">
    <property type="entry name" value="LRR_dom_sf"/>
</dbReference>